<name>A0ACC2XPJ6_9TREE</name>
<gene>
    <name evidence="1" type="ORF">QFC22_000236</name>
</gene>
<proteinExistence type="predicted"/>
<evidence type="ECO:0000313" key="2">
    <source>
        <dbReference type="Proteomes" id="UP001243375"/>
    </source>
</evidence>
<sequence>MSTEKKNRIILGLMTFGPDEDKGARITSMDEYKRCLDLLSSRGYHEIDTARVYVGGKQEAWTREAGWKERGFTIASKWYPHEAGAHRPEVLKEKVEESLKELGTDSVDIYYLHAADRATPFQETLKAVDDMYKAGKFKTFAISNFTAAEVAEVCLIAKYNGWVRPTLYQGTSPSSTVSPPPLPPPVYHPLTHALHAAGMYNAITRSAEKELFPVLRRFGLDYVAYNPIAGGILSGKYKTSDVPKEGRYSDSVGAMGGMYRKRYFKDSTFEALRVIEPAVEKAGLTMVETALRWMVHHSQLKLANKGGNDGIIIGVSSYDQLDQNLTDLEKGPLPEDVVKALDEAWSVIGGSAPDYWHLPYEYKYDTIKAVYGEDA</sequence>
<accession>A0ACC2XPJ6</accession>
<dbReference type="Proteomes" id="UP001243375">
    <property type="component" value="Unassembled WGS sequence"/>
</dbReference>
<evidence type="ECO:0000313" key="1">
    <source>
        <dbReference type="EMBL" id="KAJ9125281.1"/>
    </source>
</evidence>
<keyword evidence="2" id="KW-1185">Reference proteome</keyword>
<dbReference type="EMBL" id="JASBWU010000001">
    <property type="protein sequence ID" value="KAJ9125281.1"/>
    <property type="molecule type" value="Genomic_DNA"/>
</dbReference>
<comment type="caution">
    <text evidence="1">The sequence shown here is derived from an EMBL/GenBank/DDBJ whole genome shotgun (WGS) entry which is preliminary data.</text>
</comment>
<organism evidence="1 2">
    <name type="scientific">Naganishia vaughanmartiniae</name>
    <dbReference type="NCBI Taxonomy" id="1424756"/>
    <lineage>
        <taxon>Eukaryota</taxon>
        <taxon>Fungi</taxon>
        <taxon>Dikarya</taxon>
        <taxon>Basidiomycota</taxon>
        <taxon>Agaricomycotina</taxon>
        <taxon>Tremellomycetes</taxon>
        <taxon>Filobasidiales</taxon>
        <taxon>Filobasidiaceae</taxon>
        <taxon>Naganishia</taxon>
    </lineage>
</organism>
<protein>
    <submittedName>
        <fullName evidence="1">Uncharacterized protein</fullName>
    </submittedName>
</protein>
<reference evidence="1" key="1">
    <citation type="submission" date="2023-04" db="EMBL/GenBank/DDBJ databases">
        <title>Draft Genome sequencing of Naganishia species isolated from polar environments using Oxford Nanopore Technology.</title>
        <authorList>
            <person name="Leo P."/>
            <person name="Venkateswaran K."/>
        </authorList>
    </citation>
    <scope>NUCLEOTIDE SEQUENCE</scope>
    <source>
        <strain evidence="1">MNA-CCFEE 5425</strain>
    </source>
</reference>